<protein>
    <submittedName>
        <fullName evidence="2">Uncharacterized protein</fullName>
    </submittedName>
</protein>
<dbReference type="AlphaFoldDB" id="A0A165IDG6"/>
<proteinExistence type="predicted"/>
<accession>A0A165IDG6</accession>
<feature type="region of interest" description="Disordered" evidence="1">
    <location>
        <begin position="14"/>
        <end position="80"/>
    </location>
</feature>
<name>A0A165IDG6_9BASI</name>
<organism evidence="2 3">
    <name type="scientific">Calocera cornea HHB12733</name>
    <dbReference type="NCBI Taxonomy" id="1353952"/>
    <lineage>
        <taxon>Eukaryota</taxon>
        <taxon>Fungi</taxon>
        <taxon>Dikarya</taxon>
        <taxon>Basidiomycota</taxon>
        <taxon>Agaricomycotina</taxon>
        <taxon>Dacrymycetes</taxon>
        <taxon>Dacrymycetales</taxon>
        <taxon>Dacrymycetaceae</taxon>
        <taxon>Calocera</taxon>
    </lineage>
</organism>
<evidence type="ECO:0000313" key="2">
    <source>
        <dbReference type="EMBL" id="KZT60423.1"/>
    </source>
</evidence>
<sequence>MLLFIIIGRSRPVRDWPPQARARAEPPAFTSTSPPPAPGPTAPRQRAAPCAFAELRNRRSTDDGWRMTPTDAQARGLARSDPGCWARDAQCVC</sequence>
<evidence type="ECO:0000256" key="1">
    <source>
        <dbReference type="SAM" id="MobiDB-lite"/>
    </source>
</evidence>
<feature type="compositionally biased region" description="Basic and acidic residues" evidence="1">
    <location>
        <begin position="55"/>
        <end position="65"/>
    </location>
</feature>
<keyword evidence="3" id="KW-1185">Reference proteome</keyword>
<dbReference type="Proteomes" id="UP000076842">
    <property type="component" value="Unassembled WGS sequence"/>
</dbReference>
<dbReference type="EMBL" id="KV423931">
    <property type="protein sequence ID" value="KZT60423.1"/>
    <property type="molecule type" value="Genomic_DNA"/>
</dbReference>
<gene>
    <name evidence="2" type="ORF">CALCODRAFT_492468</name>
</gene>
<evidence type="ECO:0000313" key="3">
    <source>
        <dbReference type="Proteomes" id="UP000076842"/>
    </source>
</evidence>
<reference evidence="2 3" key="1">
    <citation type="journal article" date="2016" name="Mol. Biol. Evol.">
        <title>Comparative Genomics of Early-Diverging Mushroom-Forming Fungi Provides Insights into the Origins of Lignocellulose Decay Capabilities.</title>
        <authorList>
            <person name="Nagy L.G."/>
            <person name="Riley R."/>
            <person name="Tritt A."/>
            <person name="Adam C."/>
            <person name="Daum C."/>
            <person name="Floudas D."/>
            <person name="Sun H."/>
            <person name="Yadav J.S."/>
            <person name="Pangilinan J."/>
            <person name="Larsson K.H."/>
            <person name="Matsuura K."/>
            <person name="Barry K."/>
            <person name="Labutti K."/>
            <person name="Kuo R."/>
            <person name="Ohm R.A."/>
            <person name="Bhattacharya S.S."/>
            <person name="Shirouzu T."/>
            <person name="Yoshinaga Y."/>
            <person name="Martin F.M."/>
            <person name="Grigoriev I.V."/>
            <person name="Hibbett D.S."/>
        </authorList>
    </citation>
    <scope>NUCLEOTIDE SEQUENCE [LARGE SCALE GENOMIC DNA]</scope>
    <source>
        <strain evidence="2 3">HHB12733</strain>
    </source>
</reference>
<feature type="compositionally biased region" description="Low complexity" evidence="1">
    <location>
        <begin position="17"/>
        <end position="32"/>
    </location>
</feature>
<dbReference type="InParanoid" id="A0A165IDG6"/>